<keyword evidence="3" id="KW-1185">Reference proteome</keyword>
<dbReference type="InterPro" id="IPR051888">
    <property type="entry name" value="UPF0148_domain"/>
</dbReference>
<dbReference type="Proteomes" id="UP000054538">
    <property type="component" value="Unassembled WGS sequence"/>
</dbReference>
<feature type="compositionally biased region" description="Low complexity" evidence="1">
    <location>
        <begin position="67"/>
        <end position="82"/>
    </location>
</feature>
<dbReference type="InterPro" id="IPR009563">
    <property type="entry name" value="SSSCA1"/>
</dbReference>
<organism evidence="2 3">
    <name type="scientific">Paxillus rubicundulus Ve08.2h10</name>
    <dbReference type="NCBI Taxonomy" id="930991"/>
    <lineage>
        <taxon>Eukaryota</taxon>
        <taxon>Fungi</taxon>
        <taxon>Dikarya</taxon>
        <taxon>Basidiomycota</taxon>
        <taxon>Agaricomycotina</taxon>
        <taxon>Agaricomycetes</taxon>
        <taxon>Agaricomycetidae</taxon>
        <taxon>Boletales</taxon>
        <taxon>Paxilineae</taxon>
        <taxon>Paxillaceae</taxon>
        <taxon>Paxillus</taxon>
    </lineage>
</organism>
<dbReference type="PANTHER" id="PTHR16537:SF1">
    <property type="entry name" value="PROTEIN ZNRD2"/>
    <property type="match status" value="1"/>
</dbReference>
<sequence>MSNVINVSNKFGEYMLKGWVLTDCLCPAPSCRGVPLLRSPKAQEPVAYYCANCDGPLKIQNGDGAQSQSSSTASSTSHGSRPSTPPTEFSSTLSSPTFAPPVETEETIRRRQQSDQASTEIGKCLLKGWAMLGEECPNSRCYGVPLVRPPKSGSDKDPRKECVVCGTVYVTDETEGWQRLVPVSSGPSASNNVFGNIRQPGSSNKGKSVIRNSPQVWIIIAERCLPGPDVSQSVLLPALDPPLHTPKLTVDLSHRGSSELRDSQLVGSFNPLRSCAHYCGQVAALPTDIAIIDAPTQALELALGTLSERLSVACANTSLLDPSTVAATADAIGKVAHALAQVKQLQQYSGAPNGLV</sequence>
<dbReference type="OrthoDB" id="28939at2759"/>
<dbReference type="STRING" id="930991.A0A0D0DVE7"/>
<feature type="compositionally biased region" description="Polar residues" evidence="1">
    <location>
        <begin position="88"/>
        <end position="97"/>
    </location>
</feature>
<name>A0A0D0DVE7_9AGAM</name>
<reference evidence="3" key="2">
    <citation type="submission" date="2015-01" db="EMBL/GenBank/DDBJ databases">
        <title>Evolutionary Origins and Diversification of the Mycorrhizal Mutualists.</title>
        <authorList>
            <consortium name="DOE Joint Genome Institute"/>
            <consortium name="Mycorrhizal Genomics Consortium"/>
            <person name="Kohler A."/>
            <person name="Kuo A."/>
            <person name="Nagy L.G."/>
            <person name="Floudas D."/>
            <person name="Copeland A."/>
            <person name="Barry K.W."/>
            <person name="Cichocki N."/>
            <person name="Veneault-Fourrey C."/>
            <person name="LaButti K."/>
            <person name="Lindquist E.A."/>
            <person name="Lipzen A."/>
            <person name="Lundell T."/>
            <person name="Morin E."/>
            <person name="Murat C."/>
            <person name="Riley R."/>
            <person name="Ohm R."/>
            <person name="Sun H."/>
            <person name="Tunlid A."/>
            <person name="Henrissat B."/>
            <person name="Grigoriev I.V."/>
            <person name="Hibbett D.S."/>
            <person name="Martin F."/>
        </authorList>
    </citation>
    <scope>NUCLEOTIDE SEQUENCE [LARGE SCALE GENOMIC DNA]</scope>
    <source>
        <strain evidence="3">Ve08.2h10</strain>
    </source>
</reference>
<evidence type="ECO:0000313" key="2">
    <source>
        <dbReference type="EMBL" id="KIK98758.1"/>
    </source>
</evidence>
<dbReference type="AlphaFoldDB" id="A0A0D0DVE7"/>
<dbReference type="HOGENOM" id="CLU_069689_0_0_1"/>
<reference evidence="2 3" key="1">
    <citation type="submission" date="2014-04" db="EMBL/GenBank/DDBJ databases">
        <authorList>
            <consortium name="DOE Joint Genome Institute"/>
            <person name="Kuo A."/>
            <person name="Kohler A."/>
            <person name="Jargeat P."/>
            <person name="Nagy L.G."/>
            <person name="Floudas D."/>
            <person name="Copeland A."/>
            <person name="Barry K.W."/>
            <person name="Cichocki N."/>
            <person name="Veneault-Fourrey C."/>
            <person name="LaButti K."/>
            <person name="Lindquist E.A."/>
            <person name="Lipzen A."/>
            <person name="Lundell T."/>
            <person name="Morin E."/>
            <person name="Murat C."/>
            <person name="Sun H."/>
            <person name="Tunlid A."/>
            <person name="Henrissat B."/>
            <person name="Grigoriev I.V."/>
            <person name="Hibbett D.S."/>
            <person name="Martin F."/>
            <person name="Nordberg H.P."/>
            <person name="Cantor M.N."/>
            <person name="Hua S.X."/>
        </authorList>
    </citation>
    <scope>NUCLEOTIDE SEQUENCE [LARGE SCALE GENOMIC DNA]</scope>
    <source>
        <strain evidence="2 3">Ve08.2h10</strain>
    </source>
</reference>
<feature type="region of interest" description="Disordered" evidence="1">
    <location>
        <begin position="61"/>
        <end position="115"/>
    </location>
</feature>
<dbReference type="Pfam" id="PF06677">
    <property type="entry name" value="Auto_anti-p27"/>
    <property type="match status" value="2"/>
</dbReference>
<dbReference type="EMBL" id="KN824882">
    <property type="protein sequence ID" value="KIK98758.1"/>
    <property type="molecule type" value="Genomic_DNA"/>
</dbReference>
<accession>A0A0D0DVE7</accession>
<evidence type="ECO:0000313" key="3">
    <source>
        <dbReference type="Proteomes" id="UP000054538"/>
    </source>
</evidence>
<gene>
    <name evidence="2" type="ORF">PAXRUDRAFT_646635</name>
</gene>
<protein>
    <submittedName>
        <fullName evidence="2">Uncharacterized protein</fullName>
    </submittedName>
</protein>
<proteinExistence type="predicted"/>
<evidence type="ECO:0000256" key="1">
    <source>
        <dbReference type="SAM" id="MobiDB-lite"/>
    </source>
</evidence>
<dbReference type="InParanoid" id="A0A0D0DVE7"/>
<dbReference type="PANTHER" id="PTHR16537">
    <property type="entry name" value="SJOEGREN SYNDROME/SCLERODERMA AUTOANTIGEN 1"/>
    <property type="match status" value="1"/>
</dbReference>